<dbReference type="RefSeq" id="WP_378303766.1">
    <property type="nucleotide sequence ID" value="NZ_JBHTJA010000075.1"/>
</dbReference>
<keyword evidence="3" id="KW-1185">Reference proteome</keyword>
<feature type="domain" description="CASTOR ACT" evidence="1">
    <location>
        <begin position="64"/>
        <end position="113"/>
    </location>
</feature>
<accession>A0ABW3EUN3</accession>
<dbReference type="SUPFAM" id="SSF55021">
    <property type="entry name" value="ACT-like"/>
    <property type="match status" value="1"/>
</dbReference>
<dbReference type="InterPro" id="IPR027795">
    <property type="entry name" value="CASTOR_ACT_dom"/>
</dbReference>
<protein>
    <submittedName>
        <fullName evidence="2">ACT domain-containing protein</fullName>
    </submittedName>
</protein>
<comment type="caution">
    <text evidence="2">The sequence shown here is derived from an EMBL/GenBank/DDBJ whole genome shotgun (WGS) entry which is preliminary data.</text>
</comment>
<dbReference type="InterPro" id="IPR045865">
    <property type="entry name" value="ACT-like_dom_sf"/>
</dbReference>
<dbReference type="EMBL" id="JBHTJA010000075">
    <property type="protein sequence ID" value="MFD0904173.1"/>
    <property type="molecule type" value="Genomic_DNA"/>
</dbReference>
<proteinExistence type="predicted"/>
<dbReference type="Gene3D" id="3.30.2130.10">
    <property type="entry name" value="VC0802-like"/>
    <property type="match status" value="1"/>
</dbReference>
<evidence type="ECO:0000313" key="3">
    <source>
        <dbReference type="Proteomes" id="UP001596972"/>
    </source>
</evidence>
<name>A0ABW3EUN3_9ACTN</name>
<reference evidence="3" key="1">
    <citation type="journal article" date="2019" name="Int. J. Syst. Evol. Microbiol.">
        <title>The Global Catalogue of Microorganisms (GCM) 10K type strain sequencing project: providing services to taxonomists for standard genome sequencing and annotation.</title>
        <authorList>
            <consortium name="The Broad Institute Genomics Platform"/>
            <consortium name="The Broad Institute Genome Sequencing Center for Infectious Disease"/>
            <person name="Wu L."/>
            <person name="Ma J."/>
        </authorList>
    </citation>
    <scope>NUCLEOTIDE SEQUENCE [LARGE SCALE GENOMIC DNA]</scope>
    <source>
        <strain evidence="3">JCM 31202</strain>
    </source>
</reference>
<dbReference type="Pfam" id="PF13840">
    <property type="entry name" value="ACT_7"/>
    <property type="match status" value="1"/>
</dbReference>
<evidence type="ECO:0000259" key="1">
    <source>
        <dbReference type="Pfam" id="PF13840"/>
    </source>
</evidence>
<evidence type="ECO:0000313" key="2">
    <source>
        <dbReference type="EMBL" id="MFD0904173.1"/>
    </source>
</evidence>
<organism evidence="2 3">
    <name type="scientific">Actinomadura sediminis</name>
    <dbReference type="NCBI Taxonomy" id="1038904"/>
    <lineage>
        <taxon>Bacteria</taxon>
        <taxon>Bacillati</taxon>
        <taxon>Actinomycetota</taxon>
        <taxon>Actinomycetes</taxon>
        <taxon>Streptosporangiales</taxon>
        <taxon>Thermomonosporaceae</taxon>
        <taxon>Actinomadura</taxon>
    </lineage>
</organism>
<sequence length="122" mass="12826">MTADGQRLHLVPSQFTVGHQPHATFPEDDEWIALVRAPEGLTVVREASPFGDAQRWVGFYGDAGHGLDAPGMLAAIVGPLAEAGIPVFVASTYHADLVLVPEHAQRGAADALRAAGHRVEGA</sequence>
<gene>
    <name evidence="2" type="ORF">ACFQ11_27575</name>
</gene>
<dbReference type="Proteomes" id="UP001596972">
    <property type="component" value="Unassembled WGS sequence"/>
</dbReference>